<proteinExistence type="predicted"/>
<dbReference type="RefSeq" id="WP_256215424.1">
    <property type="nucleotide sequence ID" value="NZ_JBHRVU010000005.1"/>
</dbReference>
<comment type="caution">
    <text evidence="1">The sequence shown here is derived from an EMBL/GenBank/DDBJ whole genome shotgun (WGS) entry which is preliminary data.</text>
</comment>
<evidence type="ECO:0000313" key="2">
    <source>
        <dbReference type="Proteomes" id="UP001595681"/>
    </source>
</evidence>
<accession>A0ABV7NKY8</accession>
<dbReference type="EMBL" id="JBHRVU010000005">
    <property type="protein sequence ID" value="MFC3444015.1"/>
    <property type="molecule type" value="Genomic_DNA"/>
</dbReference>
<evidence type="ECO:0000313" key="1">
    <source>
        <dbReference type="EMBL" id="MFC3444015.1"/>
    </source>
</evidence>
<gene>
    <name evidence="1" type="ORF">ACFOKF_22975</name>
</gene>
<keyword evidence="2" id="KW-1185">Reference proteome</keyword>
<organism evidence="1 2">
    <name type="scientific">Sphingobium rhizovicinum</name>
    <dbReference type="NCBI Taxonomy" id="432308"/>
    <lineage>
        <taxon>Bacteria</taxon>
        <taxon>Pseudomonadati</taxon>
        <taxon>Pseudomonadota</taxon>
        <taxon>Alphaproteobacteria</taxon>
        <taxon>Sphingomonadales</taxon>
        <taxon>Sphingomonadaceae</taxon>
        <taxon>Sphingobium</taxon>
    </lineage>
</organism>
<sequence>MPDVEDLDDATLIALWNAADPDSPTEYEQQVFDEMQRRATDKG</sequence>
<dbReference type="Proteomes" id="UP001595681">
    <property type="component" value="Unassembled WGS sequence"/>
</dbReference>
<protein>
    <submittedName>
        <fullName evidence="1">Uncharacterized protein</fullName>
    </submittedName>
</protein>
<reference evidence="2" key="1">
    <citation type="journal article" date="2019" name="Int. J. Syst. Evol. Microbiol.">
        <title>The Global Catalogue of Microorganisms (GCM) 10K type strain sequencing project: providing services to taxonomists for standard genome sequencing and annotation.</title>
        <authorList>
            <consortium name="The Broad Institute Genomics Platform"/>
            <consortium name="The Broad Institute Genome Sequencing Center for Infectious Disease"/>
            <person name="Wu L."/>
            <person name="Ma J."/>
        </authorList>
    </citation>
    <scope>NUCLEOTIDE SEQUENCE [LARGE SCALE GENOMIC DNA]</scope>
    <source>
        <strain evidence="2">CCM 7491</strain>
    </source>
</reference>
<name>A0ABV7NKY8_9SPHN</name>